<evidence type="ECO:0000256" key="5">
    <source>
        <dbReference type="ARBA" id="ARBA00022840"/>
    </source>
</evidence>
<dbReference type="EC" id="5.6.2.4" evidence="9"/>
<dbReference type="SUPFAM" id="SSF52540">
    <property type="entry name" value="P-loop containing nucleoside triphosphate hydrolases"/>
    <property type="match status" value="1"/>
</dbReference>
<comment type="caution">
    <text evidence="15">The sequence shown here is derived from an EMBL/GenBank/DDBJ whole genome shotgun (WGS) entry which is preliminary data.</text>
</comment>
<dbReference type="Pfam" id="PF00580">
    <property type="entry name" value="UvrD-helicase"/>
    <property type="match status" value="1"/>
</dbReference>
<evidence type="ECO:0000259" key="13">
    <source>
        <dbReference type="PROSITE" id="PS51198"/>
    </source>
</evidence>
<dbReference type="InterPro" id="IPR014016">
    <property type="entry name" value="UvrD-like_ATP-bd"/>
</dbReference>
<dbReference type="EMBL" id="BSBO01000009">
    <property type="protein sequence ID" value="GLG03991.1"/>
    <property type="molecule type" value="Genomic_DNA"/>
</dbReference>
<keyword evidence="4 11" id="KW-0347">Helicase</keyword>
<gene>
    <name evidence="15" type="ORF">Selli1_11650</name>
</gene>
<dbReference type="Pfam" id="PF13361">
    <property type="entry name" value="UvrD_C"/>
    <property type="match status" value="2"/>
</dbReference>
<name>A0A9W6C9T5_9FIRM</name>
<evidence type="ECO:0000256" key="8">
    <source>
        <dbReference type="ARBA" id="ARBA00034617"/>
    </source>
</evidence>
<evidence type="ECO:0000256" key="9">
    <source>
        <dbReference type="ARBA" id="ARBA00034808"/>
    </source>
</evidence>
<dbReference type="CDD" id="cd18807">
    <property type="entry name" value="SF1_C_UvrD"/>
    <property type="match status" value="1"/>
</dbReference>
<dbReference type="GO" id="GO:0000725">
    <property type="term" value="P:recombinational repair"/>
    <property type="evidence" value="ECO:0007669"/>
    <property type="project" value="TreeGrafter"/>
</dbReference>
<dbReference type="SUPFAM" id="SSF89550">
    <property type="entry name" value="PHP domain-like"/>
    <property type="match status" value="1"/>
</dbReference>
<dbReference type="Gene3D" id="3.20.20.140">
    <property type="entry name" value="Metal-dependent hydrolases"/>
    <property type="match status" value="1"/>
</dbReference>
<dbReference type="Proteomes" id="UP001145145">
    <property type="component" value="Unassembled WGS sequence"/>
</dbReference>
<evidence type="ECO:0000256" key="11">
    <source>
        <dbReference type="PROSITE-ProRule" id="PRU00560"/>
    </source>
</evidence>
<feature type="domain" description="UvrD-like helicase C-terminal" evidence="14">
    <location>
        <begin position="753"/>
        <end position="994"/>
    </location>
</feature>
<evidence type="ECO:0000256" key="10">
    <source>
        <dbReference type="ARBA" id="ARBA00048988"/>
    </source>
</evidence>
<evidence type="ECO:0000256" key="12">
    <source>
        <dbReference type="SAM" id="MobiDB-lite"/>
    </source>
</evidence>
<keyword evidence="6" id="KW-0238">DNA-binding</keyword>
<dbReference type="CDD" id="cd17932">
    <property type="entry name" value="DEXQc_UvrD"/>
    <property type="match status" value="1"/>
</dbReference>
<keyword evidence="16" id="KW-1185">Reference proteome</keyword>
<evidence type="ECO:0000259" key="14">
    <source>
        <dbReference type="PROSITE" id="PS51217"/>
    </source>
</evidence>
<evidence type="ECO:0000256" key="4">
    <source>
        <dbReference type="ARBA" id="ARBA00022806"/>
    </source>
</evidence>
<dbReference type="CDD" id="cd19067">
    <property type="entry name" value="PfuEndoQ-like"/>
    <property type="match status" value="1"/>
</dbReference>
<dbReference type="PANTHER" id="PTHR11070:SF2">
    <property type="entry name" value="ATP-DEPENDENT DNA HELICASE SRS2"/>
    <property type="match status" value="1"/>
</dbReference>
<feature type="binding site" evidence="11">
    <location>
        <begin position="503"/>
        <end position="510"/>
    </location>
    <ligand>
        <name>ATP</name>
        <dbReference type="ChEBI" id="CHEBI:30616"/>
    </ligand>
</feature>
<dbReference type="Gene3D" id="1.10.10.160">
    <property type="match status" value="1"/>
</dbReference>
<dbReference type="InterPro" id="IPR027417">
    <property type="entry name" value="P-loop_NTPase"/>
</dbReference>
<evidence type="ECO:0000256" key="2">
    <source>
        <dbReference type="ARBA" id="ARBA00022741"/>
    </source>
</evidence>
<accession>A0A9W6C9T5</accession>
<dbReference type="GO" id="GO:0005524">
    <property type="term" value="F:ATP binding"/>
    <property type="evidence" value="ECO:0007669"/>
    <property type="project" value="UniProtKB-UniRule"/>
</dbReference>
<keyword evidence="3 11" id="KW-0378">Hydrolase</keyword>
<comment type="catalytic activity">
    <reaction evidence="8">
        <text>Couples ATP hydrolysis with the unwinding of duplex DNA by translocating in the 3'-5' direction.</text>
        <dbReference type="EC" id="5.6.2.4"/>
    </reaction>
</comment>
<protein>
    <recommendedName>
        <fullName evidence="9">DNA 3'-5' helicase</fullName>
        <ecNumber evidence="9">5.6.2.4</ecNumber>
    </recommendedName>
</protein>
<dbReference type="PANTHER" id="PTHR11070">
    <property type="entry name" value="UVRD / RECB / PCRA DNA HELICASE FAMILY MEMBER"/>
    <property type="match status" value="1"/>
</dbReference>
<keyword evidence="7" id="KW-0413">Isomerase</keyword>
<feature type="region of interest" description="Disordered" evidence="12">
    <location>
        <begin position="434"/>
        <end position="504"/>
    </location>
</feature>
<dbReference type="GO" id="GO:0043138">
    <property type="term" value="F:3'-5' DNA helicase activity"/>
    <property type="evidence" value="ECO:0007669"/>
    <property type="project" value="UniProtKB-EC"/>
</dbReference>
<dbReference type="InterPro" id="IPR016195">
    <property type="entry name" value="Pol/histidinol_Pase-like"/>
</dbReference>
<dbReference type="InterPro" id="IPR014017">
    <property type="entry name" value="DNA_helicase_UvrD-like_C"/>
</dbReference>
<sequence length="1080" mass="122168">MYIADLHIHSRYSRATSKDCTPEHLDLWARRKGIHLVGSGDFTHPAWREELKEKLRQDENGLYVLKEEYRIHEDSAPDHMIPRFVITGEISSIYKQGGKVRKVHSLILLPDLQKAEIISRKLEEIGNIHSDGRPILGISCHDLLEIILELCPEAVYVPAHIWTPHFSMFGAFSGFDSVEECFGDLSGYVHAVETGLSSDPPMNWRVSALDRFQLISNSDAHSPAKLGREANLLDTELSYQGLKTAVETGAGLLGTIEFFPEEGKYHMDGHRKCGLCLSPKETEKYGGICPVCGRKITIGVSHRIEQMADRPEQYQRPGAKRFESLIPLPEIIGAALGHSSASKGVQREYQKLTARLGAEFEILRNIPVEEIRHVSGRLIAEGIERLRAGKVTWSPGFDGEYGKVRIFDEEERNETDGQMDFFSMLGMKEEVGKQVKSGKAQEKKVKASEAVTTERKEADKKQTEDREVAEKRKAEAAGKNPDGLNEKQRKAVHSPDRRTAVIAGPGTGKTKTLIARLLYLVNDQKINPDRITAVTFTNQAAGEIRDRLQQAGEQGSSFAGLQTGTFHAICLRFLKERGVRVLLADETRCIRLAEEILARFGIDEEPKEFLEQAAKWKEMQIMHPEETGEKGQKESGRTAAYEAYGEEMEGRGLFSFEDLLLETVRLLKEYPEEKGWRKPFGHLLIDEFQDISPVQYELMKEWNRGGESLFVIGDPDQAIYGFRGSDARCFERLHREFPDLSMVRLEENYRSTPQILNSSLAVISENPGEERILHPNQKDVGPVRMLKTGGEMAEAIAVAKEIGRMAGGIGMLEAQRTSEEKERKIRSFHEIAVLYRTHRQGELLETCLRKEGIPYVVSGRESFLKDETVRRSTAFFRYLLDPEQTAAKEEGSLLFADGEGNPLGSLLFEETAQVWKKKIQEQSPAELLKEWIQEMGMETNKAMEKLSRMAVCYETIEELLTMLELGVESDLKRCGEKQYTAEAVTLMTLHGSKGLEFPAVILYGAEQGKIPLENEYYETDFEEERRLLYVGMTRAKEELILTSAGEESPFLKSLSGDLLQRETADRKKQQELWHQMSLFE</sequence>
<evidence type="ECO:0000256" key="7">
    <source>
        <dbReference type="ARBA" id="ARBA00023235"/>
    </source>
</evidence>
<keyword evidence="2 11" id="KW-0547">Nucleotide-binding</keyword>
<dbReference type="PROSITE" id="PS51198">
    <property type="entry name" value="UVRD_HELICASE_ATP_BIND"/>
    <property type="match status" value="1"/>
</dbReference>
<keyword evidence="5 11" id="KW-0067">ATP-binding</keyword>
<evidence type="ECO:0000256" key="6">
    <source>
        <dbReference type="ARBA" id="ARBA00023125"/>
    </source>
</evidence>
<evidence type="ECO:0000313" key="16">
    <source>
        <dbReference type="Proteomes" id="UP001145145"/>
    </source>
</evidence>
<organism evidence="15 16">
    <name type="scientific">Sellimonas catena</name>
    <dbReference type="NCBI Taxonomy" id="2994035"/>
    <lineage>
        <taxon>Bacteria</taxon>
        <taxon>Bacillati</taxon>
        <taxon>Bacillota</taxon>
        <taxon>Clostridia</taxon>
        <taxon>Lachnospirales</taxon>
        <taxon>Lachnospiraceae</taxon>
        <taxon>Sellimonas</taxon>
    </lineage>
</organism>
<dbReference type="Gene3D" id="1.10.486.10">
    <property type="entry name" value="PCRA, domain 4"/>
    <property type="match status" value="2"/>
</dbReference>
<evidence type="ECO:0000256" key="3">
    <source>
        <dbReference type="ARBA" id="ARBA00022801"/>
    </source>
</evidence>
<feature type="compositionally biased region" description="Basic and acidic residues" evidence="12">
    <location>
        <begin position="484"/>
        <end position="499"/>
    </location>
</feature>
<dbReference type="RefSeq" id="WP_281872480.1">
    <property type="nucleotide sequence ID" value="NZ_BSBO01000009.1"/>
</dbReference>
<reference evidence="15 16" key="1">
    <citation type="journal article" date="2023" name="Int. J. Syst. Evol. Microbiol.">
        <title>Sellimonas catena sp. nov., isolated from human faeces.</title>
        <authorList>
            <person name="Hisatomi A."/>
            <person name="Ohkuma M."/>
            <person name="Sakamoto M."/>
        </authorList>
    </citation>
    <scope>NUCLEOTIDE SEQUENCE [LARGE SCALE GENOMIC DNA]</scope>
    <source>
        <strain evidence="15 16">12EGH17</strain>
    </source>
</reference>
<dbReference type="Gene3D" id="3.40.50.300">
    <property type="entry name" value="P-loop containing nucleotide triphosphate hydrolases"/>
    <property type="match status" value="3"/>
</dbReference>
<comment type="catalytic activity">
    <reaction evidence="10">
        <text>ATP + H2O = ADP + phosphate + H(+)</text>
        <dbReference type="Rhea" id="RHEA:13065"/>
        <dbReference type="ChEBI" id="CHEBI:15377"/>
        <dbReference type="ChEBI" id="CHEBI:15378"/>
        <dbReference type="ChEBI" id="CHEBI:30616"/>
        <dbReference type="ChEBI" id="CHEBI:43474"/>
        <dbReference type="ChEBI" id="CHEBI:456216"/>
        <dbReference type="EC" id="5.6.2.4"/>
    </reaction>
</comment>
<dbReference type="AlphaFoldDB" id="A0A9W6C9T5"/>
<evidence type="ECO:0000256" key="1">
    <source>
        <dbReference type="ARBA" id="ARBA00009922"/>
    </source>
</evidence>
<feature type="domain" description="UvrD-like helicase ATP-binding" evidence="13">
    <location>
        <begin position="482"/>
        <end position="752"/>
    </location>
</feature>
<dbReference type="InterPro" id="IPR013986">
    <property type="entry name" value="DExx_box_DNA_helicase_dom_sf"/>
</dbReference>
<evidence type="ECO:0000313" key="15">
    <source>
        <dbReference type="EMBL" id="GLG03991.1"/>
    </source>
</evidence>
<dbReference type="GO" id="GO:0003677">
    <property type="term" value="F:DNA binding"/>
    <property type="evidence" value="ECO:0007669"/>
    <property type="project" value="UniProtKB-KW"/>
</dbReference>
<feature type="compositionally biased region" description="Basic and acidic residues" evidence="12">
    <location>
        <begin position="434"/>
        <end position="476"/>
    </location>
</feature>
<dbReference type="InterPro" id="IPR000212">
    <property type="entry name" value="DNA_helicase_UvrD/REP"/>
</dbReference>
<proteinExistence type="inferred from homology"/>
<dbReference type="PROSITE" id="PS51217">
    <property type="entry name" value="UVRD_HELICASE_CTER"/>
    <property type="match status" value="1"/>
</dbReference>
<comment type="similarity">
    <text evidence="1">Belongs to the helicase family. UvrD subfamily.</text>
</comment>
<dbReference type="GO" id="GO:0016787">
    <property type="term" value="F:hydrolase activity"/>
    <property type="evidence" value="ECO:0007669"/>
    <property type="project" value="UniProtKB-UniRule"/>
</dbReference>